<dbReference type="PANTHER" id="PTHR31511:SF12">
    <property type="entry name" value="RHO TERMINATION FACTOR N-TERMINAL DOMAIN-CONTAINING PROTEIN"/>
    <property type="match status" value="1"/>
</dbReference>
<dbReference type="OrthoDB" id="2426012at2759"/>
<accession>A0A9N8ZHQ3</accession>
<proteinExistence type="predicted"/>
<dbReference type="SUPFAM" id="SSF54060">
    <property type="entry name" value="His-Me finger endonucleases"/>
    <property type="match status" value="1"/>
</dbReference>
<dbReference type="InterPro" id="IPR038563">
    <property type="entry name" value="Endonuclease_7_sf"/>
</dbReference>
<organism evidence="2 3">
    <name type="scientific">Racocetra fulgida</name>
    <dbReference type="NCBI Taxonomy" id="60492"/>
    <lineage>
        <taxon>Eukaryota</taxon>
        <taxon>Fungi</taxon>
        <taxon>Fungi incertae sedis</taxon>
        <taxon>Mucoromycota</taxon>
        <taxon>Glomeromycotina</taxon>
        <taxon>Glomeromycetes</taxon>
        <taxon>Diversisporales</taxon>
        <taxon>Gigasporaceae</taxon>
        <taxon>Racocetra</taxon>
    </lineage>
</organism>
<gene>
    <name evidence="2" type="ORF">RFULGI_LOCUS2215</name>
</gene>
<comment type="caution">
    <text evidence="2">The sequence shown here is derived from an EMBL/GenBank/DDBJ whole genome shotgun (WGS) entry which is preliminary data.</text>
</comment>
<feature type="region of interest" description="Disordered" evidence="1">
    <location>
        <begin position="18"/>
        <end position="74"/>
    </location>
</feature>
<keyword evidence="3" id="KW-1185">Reference proteome</keyword>
<dbReference type="PANTHER" id="PTHR31511">
    <property type="entry name" value="PROTEIN CBG23764"/>
    <property type="match status" value="1"/>
</dbReference>
<feature type="compositionally biased region" description="Acidic residues" evidence="1">
    <location>
        <begin position="39"/>
        <end position="58"/>
    </location>
</feature>
<dbReference type="Pfam" id="PF02945">
    <property type="entry name" value="Endonuclease_7"/>
    <property type="match status" value="1"/>
</dbReference>
<evidence type="ECO:0000313" key="2">
    <source>
        <dbReference type="EMBL" id="CAG8496177.1"/>
    </source>
</evidence>
<reference evidence="2" key="1">
    <citation type="submission" date="2021-06" db="EMBL/GenBank/DDBJ databases">
        <authorList>
            <person name="Kallberg Y."/>
            <person name="Tangrot J."/>
            <person name="Rosling A."/>
        </authorList>
    </citation>
    <scope>NUCLEOTIDE SEQUENCE</scope>
    <source>
        <strain evidence="2">IN212</strain>
    </source>
</reference>
<name>A0A9N8ZHQ3_9GLOM</name>
<dbReference type="Gene3D" id="3.40.1800.10">
    <property type="entry name" value="His-Me finger endonucleases"/>
    <property type="match status" value="1"/>
</dbReference>
<protein>
    <submittedName>
        <fullName evidence="2">12210_t:CDS:1</fullName>
    </submittedName>
</protein>
<dbReference type="EMBL" id="CAJVPZ010001614">
    <property type="protein sequence ID" value="CAG8496177.1"/>
    <property type="molecule type" value="Genomic_DNA"/>
</dbReference>
<dbReference type="AlphaFoldDB" id="A0A9N8ZHQ3"/>
<evidence type="ECO:0000313" key="3">
    <source>
        <dbReference type="Proteomes" id="UP000789396"/>
    </source>
</evidence>
<dbReference type="Proteomes" id="UP000789396">
    <property type="component" value="Unassembled WGS sequence"/>
</dbReference>
<dbReference type="InterPro" id="IPR044925">
    <property type="entry name" value="His-Me_finger_sf"/>
</dbReference>
<sequence length="838" mass="98446">MSEILGSITGALGRLFKNLLPSWGDPTPPKLSELSEPLVPEEEPGSEEEEESDYETADEGDKSDSKSDNKSKPEEKNKIIFRKIEDLAPKRLVKTRRISDQEDPLATFEDVEDQISDVYRRELARLEGIKTKIVLIAHMYRFVTVGRFHNHRLDQNIAFPSEILNIIRQNRIDQTVSRQYHEILDKIDEMKHNQHSGRSHFALPKIWAKPQLGIINPQNTDERCFEACLKGYLASEEARRQGTRARNLHDVSRLRRFDNVLDFIGIDFLATLRDINKFEENNPSYSINVFYPAPKLDPLRISEYNYQREHMVDLILFTKGEEDLRDRCNINEIPLGLNTHYCLINGEKHKKHNCHGRNNPNAGQREIFSEKGKHIMKFKNYKAMKNVPFYFIKDLEADSDLIEDNIINKKTIKLQKQKPNSYGYVLIQTDGKLAKEIVRRTPNSIAESWESMQQNLEEIIKPKLRSAHHGCVKIKCEATEENLMEALYRTEGLTIEEENIFKKATKCCLCKMKLRADINDNRVRDHDHFTGKYRGPAHHGCNLQLRIKLDEIKIPLIYHDGKHYDFHHEIRELDTGTTTKVFPDYGTKYHTTFTPATYTKNTWEVKLRYPENLHPSHSDYPLCPERRVVKHNELSPHQNKDLIDKLNQWIIQPDGSHELKNKKVISKWKDEFAETRVLRYARNRSKSYALETEDGYKNVQKAKELKKSLVKKELTIDIYERCILEASDITWKRIEEAQLKIIREALRIRYKKDSKLVTEYAKENPDEYIKSTTIMLFLNEDAYERRMSRYRKWYQDKKELLASLENLYSLYYTLSKEERPITEEEISKTIEELIADGE</sequence>
<feature type="compositionally biased region" description="Basic and acidic residues" evidence="1">
    <location>
        <begin position="59"/>
        <end position="74"/>
    </location>
</feature>
<dbReference type="InterPro" id="IPR004211">
    <property type="entry name" value="Endonuclease_7"/>
</dbReference>
<evidence type="ECO:0000256" key="1">
    <source>
        <dbReference type="SAM" id="MobiDB-lite"/>
    </source>
</evidence>